<evidence type="ECO:0000256" key="1">
    <source>
        <dbReference type="ARBA" id="ARBA00004141"/>
    </source>
</evidence>
<keyword evidence="5 8" id="KW-1133">Transmembrane helix</keyword>
<accession>A0A0B2ULN9</accession>
<dbReference type="STRING" id="6265.A0A0B2ULN9"/>
<dbReference type="Pfam" id="PF05154">
    <property type="entry name" value="TM2"/>
    <property type="match status" value="2"/>
</dbReference>
<sequence>MVGIANTVMLAAVLMLSMFVTLSFENMDKSDEKPPSDDTSFCSKVECSSFGSCLECAFADCEYGSTITLNCTTKRACARQFSVKKEADCRYCWQLEPTDYDCAPVRNCSTSSVRLFRTTCRVHQAVICKGRRVFFKNVRCNWSSGYSWWKALFLSVTLGGFGADRFYLGMWKSAIGKLFSFGGLGVWTLLDVVLIAVRNCSTSSVRLFRTTCRVHQAVICKGRRVFFKNVRCNWSSGYSWWKALFLSVTLGGFGADRFYLGMWKSAIGKLFSFGGLGVWTLLDVVLIAVGYVGPADGSLYI</sequence>
<keyword evidence="7" id="KW-0325">Glycoprotein</keyword>
<feature type="domain" description="TM2" evidence="9">
    <location>
        <begin position="237"/>
        <end position="284"/>
    </location>
</feature>
<name>A0A0B2ULN9_TOXCA</name>
<comment type="subcellular location">
    <subcellularLocation>
        <location evidence="1">Membrane</location>
        <topology evidence="1">Multi-pass membrane protein</topology>
    </subcellularLocation>
</comment>
<evidence type="ECO:0000256" key="7">
    <source>
        <dbReference type="ARBA" id="ARBA00023180"/>
    </source>
</evidence>
<protein>
    <submittedName>
        <fullName evidence="10">TM2 domain-containing protein C41D11.9</fullName>
    </submittedName>
</protein>
<dbReference type="PANTHER" id="PTHR21016">
    <property type="entry name" value="BETA-AMYLOID BINDING PROTEIN-RELATED"/>
    <property type="match status" value="1"/>
</dbReference>
<keyword evidence="11" id="KW-1185">Reference proteome</keyword>
<keyword evidence="3 8" id="KW-0812">Transmembrane</keyword>
<dbReference type="AlphaFoldDB" id="A0A0B2ULN9"/>
<organism evidence="10 11">
    <name type="scientific">Toxocara canis</name>
    <name type="common">Canine roundworm</name>
    <dbReference type="NCBI Taxonomy" id="6265"/>
    <lineage>
        <taxon>Eukaryota</taxon>
        <taxon>Metazoa</taxon>
        <taxon>Ecdysozoa</taxon>
        <taxon>Nematoda</taxon>
        <taxon>Chromadorea</taxon>
        <taxon>Rhabditida</taxon>
        <taxon>Spirurina</taxon>
        <taxon>Ascaridomorpha</taxon>
        <taxon>Ascaridoidea</taxon>
        <taxon>Toxocaridae</taxon>
        <taxon>Toxocara</taxon>
    </lineage>
</organism>
<evidence type="ECO:0000313" key="10">
    <source>
        <dbReference type="EMBL" id="KHN71956.1"/>
    </source>
</evidence>
<dbReference type="InterPro" id="IPR050932">
    <property type="entry name" value="TM2D1-3-like"/>
</dbReference>
<dbReference type="InterPro" id="IPR007829">
    <property type="entry name" value="TM2"/>
</dbReference>
<proteinExistence type="inferred from homology"/>
<evidence type="ECO:0000256" key="4">
    <source>
        <dbReference type="ARBA" id="ARBA00022729"/>
    </source>
</evidence>
<gene>
    <name evidence="10" type="primary">C41D11.9</name>
    <name evidence="10" type="ORF">Tcan_08822</name>
</gene>
<feature type="transmembrane region" description="Helical" evidence="8">
    <location>
        <begin position="240"/>
        <end position="259"/>
    </location>
</feature>
<feature type="transmembrane region" description="Helical" evidence="8">
    <location>
        <begin position="178"/>
        <end position="197"/>
    </location>
</feature>
<reference evidence="10 11" key="1">
    <citation type="submission" date="2014-11" db="EMBL/GenBank/DDBJ databases">
        <title>Genetic blueprint of the zoonotic pathogen Toxocara canis.</title>
        <authorList>
            <person name="Zhu X.-Q."/>
            <person name="Korhonen P.K."/>
            <person name="Cai H."/>
            <person name="Young N.D."/>
            <person name="Nejsum P."/>
            <person name="von Samson-Himmelstjerna G."/>
            <person name="Boag P.R."/>
            <person name="Tan P."/>
            <person name="Li Q."/>
            <person name="Min J."/>
            <person name="Yang Y."/>
            <person name="Wang X."/>
            <person name="Fang X."/>
            <person name="Hall R.S."/>
            <person name="Hofmann A."/>
            <person name="Sternberg P.W."/>
            <person name="Jex A.R."/>
            <person name="Gasser R.B."/>
        </authorList>
    </citation>
    <scope>NUCLEOTIDE SEQUENCE [LARGE SCALE GENOMIC DNA]</scope>
    <source>
        <strain evidence="10">PN_DK_2014</strain>
    </source>
</reference>
<evidence type="ECO:0000313" key="11">
    <source>
        <dbReference type="Proteomes" id="UP000031036"/>
    </source>
</evidence>
<evidence type="ECO:0000256" key="2">
    <source>
        <dbReference type="ARBA" id="ARBA00008284"/>
    </source>
</evidence>
<comment type="similarity">
    <text evidence="2">Belongs to the TM2 family.</text>
</comment>
<feature type="domain" description="TM2" evidence="9">
    <location>
        <begin position="145"/>
        <end position="192"/>
    </location>
</feature>
<dbReference type="Proteomes" id="UP000031036">
    <property type="component" value="Unassembled WGS sequence"/>
</dbReference>
<evidence type="ECO:0000259" key="9">
    <source>
        <dbReference type="Pfam" id="PF05154"/>
    </source>
</evidence>
<dbReference type="OrthoDB" id="10257855at2759"/>
<evidence type="ECO:0000256" key="3">
    <source>
        <dbReference type="ARBA" id="ARBA00022692"/>
    </source>
</evidence>
<evidence type="ECO:0000256" key="8">
    <source>
        <dbReference type="SAM" id="Phobius"/>
    </source>
</evidence>
<dbReference type="EMBL" id="JPKZ01004123">
    <property type="protein sequence ID" value="KHN71956.1"/>
    <property type="molecule type" value="Genomic_DNA"/>
</dbReference>
<feature type="transmembrane region" description="Helical" evidence="8">
    <location>
        <begin position="6"/>
        <end position="24"/>
    </location>
</feature>
<feature type="transmembrane region" description="Helical" evidence="8">
    <location>
        <begin position="271"/>
        <end position="292"/>
    </location>
</feature>
<keyword evidence="6 8" id="KW-0472">Membrane</keyword>
<comment type="caution">
    <text evidence="10">The sequence shown here is derived from an EMBL/GenBank/DDBJ whole genome shotgun (WGS) entry which is preliminary data.</text>
</comment>
<evidence type="ECO:0000256" key="6">
    <source>
        <dbReference type="ARBA" id="ARBA00023136"/>
    </source>
</evidence>
<keyword evidence="4" id="KW-0732">Signal</keyword>
<dbReference type="PANTHER" id="PTHR21016:SF7">
    <property type="entry name" value="TM2 DOMAIN-CONTAINING PROTEIN 3"/>
    <property type="match status" value="1"/>
</dbReference>
<dbReference type="GO" id="GO:0016020">
    <property type="term" value="C:membrane"/>
    <property type="evidence" value="ECO:0007669"/>
    <property type="project" value="UniProtKB-SubCell"/>
</dbReference>
<evidence type="ECO:0000256" key="5">
    <source>
        <dbReference type="ARBA" id="ARBA00022989"/>
    </source>
</evidence>